<dbReference type="GO" id="GO:0008233">
    <property type="term" value="F:peptidase activity"/>
    <property type="evidence" value="ECO:0007669"/>
    <property type="project" value="UniProtKB-KW"/>
</dbReference>
<dbReference type="OrthoDB" id="9806592at2"/>
<feature type="domain" description="Prohead serine protease" evidence="4">
    <location>
        <begin position="47"/>
        <end position="146"/>
    </location>
</feature>
<accession>A0A9X5CCK4</accession>
<evidence type="ECO:0000256" key="3">
    <source>
        <dbReference type="ARBA" id="ARBA00022801"/>
    </source>
</evidence>
<sequence>MEGEGKERTFQLSFSSEEPYDRWFGTEILDHSQGCINMERLSTIGVVLYNHKRDDVIGRIDRAWVEGNRGYAEITFDSDDLSEKIYQKVKGGTLKGVSVGYLVDSWEEVMPNKQSADGRFTGPCSIARRWTPYEISIVSVPADPTVGVGRSMYGKAVDEVYETYVRQLQYNKNLLKQEGNQNDKRTDACTSE</sequence>
<evidence type="ECO:0000259" key="4">
    <source>
        <dbReference type="Pfam" id="PF04586"/>
    </source>
</evidence>
<reference evidence="5 6" key="1">
    <citation type="submission" date="2019-07" db="EMBL/GenBank/DDBJ databases">
        <title>Draft genome sequences of 15 bacterial species constituting the stable defined intestinal microbiota of the GM15 gnotobiotic mouse model.</title>
        <authorList>
            <person name="Elie C."/>
            <person name="Mathieu A."/>
            <person name="Saliou A."/>
            <person name="Darnaud M."/>
            <person name="Leulier F."/>
            <person name="Tamellini A."/>
        </authorList>
    </citation>
    <scope>NUCLEOTIDE SEQUENCE [LARGE SCALE GENOMIC DNA]</scope>
    <source>
        <strain evidence="6">ASF 502</strain>
    </source>
</reference>
<dbReference type="GO" id="GO:0006508">
    <property type="term" value="P:proteolysis"/>
    <property type="evidence" value="ECO:0007669"/>
    <property type="project" value="UniProtKB-KW"/>
</dbReference>
<comment type="caution">
    <text evidence="5">The sequence shown here is derived from an EMBL/GenBank/DDBJ whole genome shotgun (WGS) entry which is preliminary data.</text>
</comment>
<dbReference type="Proteomes" id="UP000474104">
    <property type="component" value="Unassembled WGS sequence"/>
</dbReference>
<proteinExistence type="predicted"/>
<dbReference type="EMBL" id="VIRB01000145">
    <property type="protein sequence ID" value="NDO71795.1"/>
    <property type="molecule type" value="Genomic_DNA"/>
</dbReference>
<evidence type="ECO:0000256" key="2">
    <source>
        <dbReference type="ARBA" id="ARBA00022670"/>
    </source>
</evidence>
<name>A0A9X5CCK4_9FIRM</name>
<evidence type="ECO:0000313" key="5">
    <source>
        <dbReference type="EMBL" id="NDO71795.1"/>
    </source>
</evidence>
<evidence type="ECO:0000313" key="6">
    <source>
        <dbReference type="Proteomes" id="UP000474104"/>
    </source>
</evidence>
<organism evidence="5 6">
    <name type="scientific">Schaedlerella arabinosiphila</name>
    <dbReference type="NCBI Taxonomy" id="2044587"/>
    <lineage>
        <taxon>Bacteria</taxon>
        <taxon>Bacillati</taxon>
        <taxon>Bacillota</taxon>
        <taxon>Clostridia</taxon>
        <taxon>Lachnospirales</taxon>
        <taxon>Lachnospiraceae</taxon>
        <taxon>Schaedlerella</taxon>
    </lineage>
</organism>
<protein>
    <submittedName>
        <fullName evidence="5">Caudovirus prohead protease</fullName>
    </submittedName>
</protein>
<dbReference type="AlphaFoldDB" id="A0A9X5CCK4"/>
<gene>
    <name evidence="5" type="ORF">FMM80_25315</name>
</gene>
<keyword evidence="3" id="KW-0378">Hydrolase</keyword>
<dbReference type="InterPro" id="IPR054613">
    <property type="entry name" value="Peptidase_S78_dom"/>
</dbReference>
<evidence type="ECO:0000256" key="1">
    <source>
        <dbReference type="ARBA" id="ARBA00022612"/>
    </source>
</evidence>
<keyword evidence="2 5" id="KW-0645">Protease</keyword>
<dbReference type="Pfam" id="PF04586">
    <property type="entry name" value="Peptidase_S78"/>
    <property type="match status" value="1"/>
</dbReference>
<keyword evidence="1" id="KW-1188">Viral release from host cell</keyword>